<evidence type="ECO:0000259" key="1">
    <source>
        <dbReference type="Pfam" id="PF00975"/>
    </source>
</evidence>
<feature type="domain" description="Thioesterase" evidence="1">
    <location>
        <begin position="11"/>
        <end position="237"/>
    </location>
</feature>
<reference evidence="2 3" key="1">
    <citation type="submission" date="2020-02" db="EMBL/GenBank/DDBJ databases">
        <title>Acidophilic actinobacteria isolated from forest soil.</title>
        <authorList>
            <person name="Golinska P."/>
        </authorList>
    </citation>
    <scope>NUCLEOTIDE SEQUENCE [LARGE SCALE GENOMIC DNA]</scope>
    <source>
        <strain evidence="2 3">NL8</strain>
    </source>
</reference>
<comment type="caution">
    <text evidence="2">The sequence shown here is derived from an EMBL/GenBank/DDBJ whole genome shotgun (WGS) entry which is preliminary data.</text>
</comment>
<dbReference type="EMBL" id="JAAFYZ010000171">
    <property type="protein sequence ID" value="MBS2552105.1"/>
    <property type="molecule type" value="Genomic_DNA"/>
</dbReference>
<keyword evidence="3" id="KW-1185">Reference proteome</keyword>
<protein>
    <submittedName>
        <fullName evidence="2">Alpha/beta fold hydrolase</fullName>
    </submittedName>
</protein>
<dbReference type="InterPro" id="IPR001031">
    <property type="entry name" value="Thioesterase"/>
</dbReference>
<organism evidence="2 3">
    <name type="scientific">Catenulispora pinistramenti</name>
    <dbReference type="NCBI Taxonomy" id="2705254"/>
    <lineage>
        <taxon>Bacteria</taxon>
        <taxon>Bacillati</taxon>
        <taxon>Actinomycetota</taxon>
        <taxon>Actinomycetes</taxon>
        <taxon>Catenulisporales</taxon>
        <taxon>Catenulisporaceae</taxon>
        <taxon>Catenulispora</taxon>
    </lineage>
</organism>
<dbReference type="InterPro" id="IPR029058">
    <property type="entry name" value="AB_hydrolase_fold"/>
</dbReference>
<dbReference type="Proteomes" id="UP000730482">
    <property type="component" value="Unassembled WGS sequence"/>
</dbReference>
<dbReference type="GO" id="GO:0016787">
    <property type="term" value="F:hydrolase activity"/>
    <property type="evidence" value="ECO:0007669"/>
    <property type="project" value="UniProtKB-KW"/>
</dbReference>
<dbReference type="Gene3D" id="3.40.50.1820">
    <property type="entry name" value="alpha/beta hydrolase"/>
    <property type="match status" value="1"/>
</dbReference>
<gene>
    <name evidence="2" type="ORF">KGQ19_35135</name>
</gene>
<accession>A0ABS5L1T2</accession>
<dbReference type="Pfam" id="PF00975">
    <property type="entry name" value="Thioesterase"/>
    <property type="match status" value="1"/>
</dbReference>
<evidence type="ECO:0000313" key="3">
    <source>
        <dbReference type="Proteomes" id="UP000730482"/>
    </source>
</evidence>
<dbReference type="SUPFAM" id="SSF53474">
    <property type="entry name" value="alpha/beta-Hydrolases"/>
    <property type="match status" value="1"/>
</dbReference>
<proteinExistence type="predicted"/>
<keyword evidence="2" id="KW-0378">Hydrolase</keyword>
<sequence length="250" mass="27474">MLPLRESGERPPLFCFHPVSGIGWKYANILRYIDRDRPVYSLQARGIASDERLPLDADEMVQDYLAEVRLVQPKGPYHLLGWSFGGSVAQKIAIELQRAGDEVALLAVLDTYPEAGLDGDDEDPVLESTIVEMMKDYVRSGSENAEDEAADIASLAAGLDLEKIDGVVKNIERISRAISLERYEGDVVLFVASQGKSDPSVLSEAWARYVGGSLEVHQIDSTHSDMMNSGPVEEIGRVVGRKLGDLRELS</sequence>
<name>A0ABS5L1T2_9ACTN</name>
<evidence type="ECO:0000313" key="2">
    <source>
        <dbReference type="EMBL" id="MBS2552105.1"/>
    </source>
</evidence>